<gene>
    <name evidence="1" type="ORF">UY3_12456</name>
</gene>
<evidence type="ECO:0000313" key="1">
    <source>
        <dbReference type="EMBL" id="EMP30454.1"/>
    </source>
</evidence>
<protein>
    <submittedName>
        <fullName evidence="1">Uncharacterized protein</fullName>
    </submittedName>
</protein>
<reference evidence="2" key="1">
    <citation type="journal article" date="2013" name="Nat. Genet.">
        <title>The draft genomes of soft-shell turtle and green sea turtle yield insights into the development and evolution of the turtle-specific body plan.</title>
        <authorList>
            <person name="Wang Z."/>
            <person name="Pascual-Anaya J."/>
            <person name="Zadissa A."/>
            <person name="Li W."/>
            <person name="Niimura Y."/>
            <person name="Huang Z."/>
            <person name="Li C."/>
            <person name="White S."/>
            <person name="Xiong Z."/>
            <person name="Fang D."/>
            <person name="Wang B."/>
            <person name="Ming Y."/>
            <person name="Chen Y."/>
            <person name="Zheng Y."/>
            <person name="Kuraku S."/>
            <person name="Pignatelli M."/>
            <person name="Herrero J."/>
            <person name="Beal K."/>
            <person name="Nozawa M."/>
            <person name="Li Q."/>
            <person name="Wang J."/>
            <person name="Zhang H."/>
            <person name="Yu L."/>
            <person name="Shigenobu S."/>
            <person name="Wang J."/>
            <person name="Liu J."/>
            <person name="Flicek P."/>
            <person name="Searle S."/>
            <person name="Wang J."/>
            <person name="Kuratani S."/>
            <person name="Yin Y."/>
            <person name="Aken B."/>
            <person name="Zhang G."/>
            <person name="Irie N."/>
        </authorList>
    </citation>
    <scope>NUCLEOTIDE SEQUENCE [LARGE SCALE GENOMIC DNA]</scope>
</reference>
<sequence length="204" mass="22348">MLKSTLLSRIWASADAIRQHLPPGAIPERSNVTALDRALNSDALARYTGKAPGNFEFHFLFGQRGELSSTVVVVLAAPSQVLHILQDNAQGVYNAPNSSDQMATHPLMVGNLQADCCSAERDMAVYSFRCVQRGGVGLYIRILLHSAVKKELASKKWVKFCLTKAPIDVSGVKRGKNLAPRDFSSRVLSSKRIHCGTKTKLKEE</sequence>
<dbReference type="AlphaFoldDB" id="M7B0A0"/>
<organism evidence="1 2">
    <name type="scientific">Chelonia mydas</name>
    <name type="common">Green sea-turtle</name>
    <name type="synonym">Chelonia agassizi</name>
    <dbReference type="NCBI Taxonomy" id="8469"/>
    <lineage>
        <taxon>Eukaryota</taxon>
        <taxon>Metazoa</taxon>
        <taxon>Chordata</taxon>
        <taxon>Craniata</taxon>
        <taxon>Vertebrata</taxon>
        <taxon>Euteleostomi</taxon>
        <taxon>Archelosauria</taxon>
        <taxon>Testudinata</taxon>
        <taxon>Testudines</taxon>
        <taxon>Cryptodira</taxon>
        <taxon>Durocryptodira</taxon>
        <taxon>Americhelydia</taxon>
        <taxon>Chelonioidea</taxon>
        <taxon>Cheloniidae</taxon>
        <taxon>Chelonia</taxon>
    </lineage>
</organism>
<name>M7B0A0_CHEMY</name>
<keyword evidence="2" id="KW-1185">Reference proteome</keyword>
<accession>M7B0A0</accession>
<dbReference type="EMBL" id="KB549795">
    <property type="protein sequence ID" value="EMP30454.1"/>
    <property type="molecule type" value="Genomic_DNA"/>
</dbReference>
<evidence type="ECO:0000313" key="2">
    <source>
        <dbReference type="Proteomes" id="UP000031443"/>
    </source>
</evidence>
<proteinExistence type="predicted"/>
<dbReference type="Proteomes" id="UP000031443">
    <property type="component" value="Unassembled WGS sequence"/>
</dbReference>